<evidence type="ECO:0000313" key="3">
    <source>
        <dbReference type="Proteomes" id="UP001168098"/>
    </source>
</evidence>
<proteinExistence type="predicted"/>
<name>A0AA38ZBC0_VITRO</name>
<organism evidence="2 3">
    <name type="scientific">Vitis rotundifolia</name>
    <name type="common">Muscadine grape</name>
    <dbReference type="NCBI Taxonomy" id="103349"/>
    <lineage>
        <taxon>Eukaryota</taxon>
        <taxon>Viridiplantae</taxon>
        <taxon>Streptophyta</taxon>
        <taxon>Embryophyta</taxon>
        <taxon>Tracheophyta</taxon>
        <taxon>Spermatophyta</taxon>
        <taxon>Magnoliopsida</taxon>
        <taxon>eudicotyledons</taxon>
        <taxon>Gunneridae</taxon>
        <taxon>Pentapetalae</taxon>
        <taxon>rosids</taxon>
        <taxon>Vitales</taxon>
        <taxon>Vitaceae</taxon>
        <taxon>Viteae</taxon>
        <taxon>Vitis</taxon>
    </lineage>
</organism>
<keyword evidence="3" id="KW-1185">Reference proteome</keyword>
<evidence type="ECO:0000313" key="2">
    <source>
        <dbReference type="EMBL" id="KAJ9685742.1"/>
    </source>
</evidence>
<feature type="region of interest" description="Disordered" evidence="1">
    <location>
        <begin position="1"/>
        <end position="27"/>
    </location>
</feature>
<dbReference type="Proteomes" id="UP001168098">
    <property type="component" value="Unassembled WGS sequence"/>
</dbReference>
<gene>
    <name evidence="2" type="ORF">PVL29_017685</name>
</gene>
<comment type="caution">
    <text evidence="2">The sequence shown here is derived from an EMBL/GenBank/DDBJ whole genome shotgun (WGS) entry which is preliminary data.</text>
</comment>
<reference evidence="2 3" key="1">
    <citation type="journal article" date="2023" name="BMC Biotechnol.">
        <title>Vitis rotundifolia cv Carlos genome sequencing.</title>
        <authorList>
            <person name="Huff M."/>
            <person name="Hulse-Kemp A."/>
            <person name="Scheffler B."/>
            <person name="Youngblood R."/>
            <person name="Simpson S."/>
            <person name="Babiker E."/>
            <person name="Staton M."/>
        </authorList>
    </citation>
    <scope>NUCLEOTIDE SEQUENCE [LARGE SCALE GENOMIC DNA]</scope>
    <source>
        <tissue evidence="2">Leaf</tissue>
    </source>
</reference>
<dbReference type="AlphaFoldDB" id="A0AA38ZBC0"/>
<dbReference type="EMBL" id="JARBHA010000013">
    <property type="protein sequence ID" value="KAJ9685742.1"/>
    <property type="molecule type" value="Genomic_DNA"/>
</dbReference>
<accession>A0AA38ZBC0</accession>
<protein>
    <submittedName>
        <fullName evidence="2">Uncharacterized protein</fullName>
    </submittedName>
</protein>
<sequence>MCGAHAAHKPNLLKASPPKADSPWGPPWGRRQAISAVRHANVLTFFARV</sequence>
<evidence type="ECO:0000256" key="1">
    <source>
        <dbReference type="SAM" id="MobiDB-lite"/>
    </source>
</evidence>